<dbReference type="EMBL" id="LWCA01003043">
    <property type="protein sequence ID" value="OAF63603.1"/>
    <property type="molecule type" value="Genomic_DNA"/>
</dbReference>
<keyword evidence="2" id="KW-1185">Reference proteome</keyword>
<sequence length="69" mass="8315">MIPIVASEIFQCWTNQDIPVQNNRNIIKRIRSVLQRKKLHTKCRDLFDVIPSKPEFKTPQDRVYYNNQK</sequence>
<accession>A0A177AQE4</accession>
<dbReference type="AlphaFoldDB" id="A0A177AQE4"/>
<name>A0A177AQE4_9BILA</name>
<reference evidence="1 2" key="1">
    <citation type="submission" date="2016-04" db="EMBL/GenBank/DDBJ databases">
        <title>The genome of Intoshia linei affirms orthonectids as highly simplified spiralians.</title>
        <authorList>
            <person name="Mikhailov K.V."/>
            <person name="Slusarev G.S."/>
            <person name="Nikitin M.A."/>
            <person name="Logacheva M.D."/>
            <person name="Penin A."/>
            <person name="Aleoshin V."/>
            <person name="Panchin Y.V."/>
        </authorList>
    </citation>
    <scope>NUCLEOTIDE SEQUENCE [LARGE SCALE GENOMIC DNA]</scope>
    <source>
        <strain evidence="1">Intl2013</strain>
        <tissue evidence="1">Whole animal</tissue>
    </source>
</reference>
<gene>
    <name evidence="1" type="ORF">A3Q56_08689</name>
</gene>
<dbReference type="Proteomes" id="UP000078046">
    <property type="component" value="Unassembled WGS sequence"/>
</dbReference>
<protein>
    <submittedName>
        <fullName evidence="1">Uncharacterized protein</fullName>
    </submittedName>
</protein>
<feature type="non-terminal residue" evidence="1">
    <location>
        <position position="69"/>
    </location>
</feature>
<evidence type="ECO:0000313" key="2">
    <source>
        <dbReference type="Proteomes" id="UP000078046"/>
    </source>
</evidence>
<comment type="caution">
    <text evidence="1">The sequence shown here is derived from an EMBL/GenBank/DDBJ whole genome shotgun (WGS) entry which is preliminary data.</text>
</comment>
<organism evidence="1 2">
    <name type="scientific">Intoshia linei</name>
    <dbReference type="NCBI Taxonomy" id="1819745"/>
    <lineage>
        <taxon>Eukaryota</taxon>
        <taxon>Metazoa</taxon>
        <taxon>Spiralia</taxon>
        <taxon>Lophotrochozoa</taxon>
        <taxon>Mesozoa</taxon>
        <taxon>Orthonectida</taxon>
        <taxon>Rhopaluridae</taxon>
        <taxon>Intoshia</taxon>
    </lineage>
</organism>
<proteinExistence type="predicted"/>
<evidence type="ECO:0000313" key="1">
    <source>
        <dbReference type="EMBL" id="OAF63603.1"/>
    </source>
</evidence>